<dbReference type="Proteomes" id="UP000261480">
    <property type="component" value="Unplaced"/>
</dbReference>
<evidence type="ECO:0000256" key="2">
    <source>
        <dbReference type="ARBA" id="ARBA00007647"/>
    </source>
</evidence>
<sequence>MQLLTDCRSRLYRSKGRASCQSAAELSPITAAMSSAAQRCALQELRSLMFSLVVSGLSLTLLLFTYSLPASRRCVSLCRSDLTFQAVNPPEFQTSARPTEPYITTAGMTVIRGQTAQLLRINGSRTLLTSAYLEHRTKRKEVRIIAIMQRSERVKLHCHLHCRHQLHVSSAAVRIHRDHFRFRFGTADILCPVPSGCETPGYVAVTSAATKDEEIDNLEFLEVGNQIEQTTFPYNFTCCFSAMYDFTNVLQLVQSLEMLQFLGVNRVVVYKTNCSADVQRVLDHYSEKGLVEVIPWSLSKYLNVSRKASPQQSPGDIHYFGQIPALNDCLYRFMYRSRYVALHDPDELILPQTVGSWMELLPLLKKKYGADRCYTFENNWIPMEFELPPPKPNALPAVDQWQNVSGVNILAHLYREPFIPRRRQHNAKIIVNPRAVFATSVHGVLQPQKSCIWVDRKLARMYHIKPRGPPKHKEKQLIYEGRLLGYSSHLIPAVNAVLKQTGLLPEAT</sequence>
<keyword evidence="6 8" id="KW-1133">Transmembrane helix</keyword>
<evidence type="ECO:0000313" key="10">
    <source>
        <dbReference type="Proteomes" id="UP000261480"/>
    </source>
</evidence>
<evidence type="ECO:0000313" key="9">
    <source>
        <dbReference type="Ensembl" id="ENSPMEP00000004773.1"/>
    </source>
</evidence>
<protein>
    <recommendedName>
        <fullName evidence="8">Glycosyltransferase family 92 protein</fullName>
        <ecNumber evidence="8">2.4.1.-</ecNumber>
    </recommendedName>
</protein>
<accession>A0A3B3WPP1</accession>
<dbReference type="GO" id="GO:0005737">
    <property type="term" value="C:cytoplasm"/>
    <property type="evidence" value="ECO:0007669"/>
    <property type="project" value="TreeGrafter"/>
</dbReference>
<evidence type="ECO:0000256" key="4">
    <source>
        <dbReference type="ARBA" id="ARBA00022679"/>
    </source>
</evidence>
<evidence type="ECO:0000256" key="6">
    <source>
        <dbReference type="ARBA" id="ARBA00022989"/>
    </source>
</evidence>
<comment type="similarity">
    <text evidence="2 8">Belongs to the glycosyltransferase 92 family.</text>
</comment>
<dbReference type="GO" id="GO:0016757">
    <property type="term" value="F:glycosyltransferase activity"/>
    <property type="evidence" value="ECO:0007669"/>
    <property type="project" value="UniProtKB-UniRule"/>
</dbReference>
<reference evidence="9" key="2">
    <citation type="submission" date="2025-09" db="UniProtKB">
        <authorList>
            <consortium name="Ensembl"/>
        </authorList>
    </citation>
    <scope>IDENTIFICATION</scope>
</reference>
<dbReference type="AlphaFoldDB" id="A0A3B3WPP1"/>
<evidence type="ECO:0000256" key="8">
    <source>
        <dbReference type="RuleBase" id="RU366017"/>
    </source>
</evidence>
<dbReference type="InterPro" id="IPR008166">
    <property type="entry name" value="Glyco_transf_92"/>
</dbReference>
<proteinExistence type="inferred from homology"/>
<dbReference type="PANTHER" id="PTHR21461:SF52">
    <property type="entry name" value="GLYCOSYLTRANSFERASE FAMILY 92 PROTEIN"/>
    <property type="match status" value="1"/>
</dbReference>
<keyword evidence="3 8" id="KW-0328">Glycosyltransferase</keyword>
<keyword evidence="10" id="KW-1185">Reference proteome</keyword>
<keyword evidence="7 8" id="KW-0472">Membrane</keyword>
<keyword evidence="4 8" id="KW-0808">Transferase</keyword>
<dbReference type="GO" id="GO:0016020">
    <property type="term" value="C:membrane"/>
    <property type="evidence" value="ECO:0007669"/>
    <property type="project" value="UniProtKB-SubCell"/>
</dbReference>
<dbReference type="PANTHER" id="PTHR21461">
    <property type="entry name" value="GLYCOSYLTRANSFERASE FAMILY 92 PROTEIN"/>
    <property type="match status" value="1"/>
</dbReference>
<dbReference type="Pfam" id="PF01697">
    <property type="entry name" value="Glyco_transf_92"/>
    <property type="match status" value="1"/>
</dbReference>
<keyword evidence="5 8" id="KW-0812">Transmembrane</keyword>
<evidence type="ECO:0000256" key="1">
    <source>
        <dbReference type="ARBA" id="ARBA00004167"/>
    </source>
</evidence>
<evidence type="ECO:0000256" key="7">
    <source>
        <dbReference type="ARBA" id="ARBA00023136"/>
    </source>
</evidence>
<comment type="subcellular location">
    <subcellularLocation>
        <location evidence="1">Membrane</location>
        <topology evidence="1">Single-pass membrane protein</topology>
    </subcellularLocation>
</comment>
<feature type="transmembrane region" description="Helical" evidence="8">
    <location>
        <begin position="48"/>
        <end position="68"/>
    </location>
</feature>
<organism evidence="9 10">
    <name type="scientific">Poecilia mexicana</name>
    <dbReference type="NCBI Taxonomy" id="48701"/>
    <lineage>
        <taxon>Eukaryota</taxon>
        <taxon>Metazoa</taxon>
        <taxon>Chordata</taxon>
        <taxon>Craniata</taxon>
        <taxon>Vertebrata</taxon>
        <taxon>Euteleostomi</taxon>
        <taxon>Actinopterygii</taxon>
        <taxon>Neopterygii</taxon>
        <taxon>Teleostei</taxon>
        <taxon>Neoteleostei</taxon>
        <taxon>Acanthomorphata</taxon>
        <taxon>Ovalentaria</taxon>
        <taxon>Atherinomorphae</taxon>
        <taxon>Cyprinodontiformes</taxon>
        <taxon>Poeciliidae</taxon>
        <taxon>Poeciliinae</taxon>
        <taxon>Poecilia</taxon>
    </lineage>
</organism>
<name>A0A3B3WPP1_9TELE</name>
<dbReference type="EC" id="2.4.1.-" evidence="8"/>
<evidence type="ECO:0000256" key="3">
    <source>
        <dbReference type="ARBA" id="ARBA00022676"/>
    </source>
</evidence>
<dbReference type="Ensembl" id="ENSPMET00000008623.1">
    <property type="protein sequence ID" value="ENSPMEP00000004773.1"/>
    <property type="gene ID" value="ENSPMEG00000006040.1"/>
</dbReference>
<reference evidence="9" key="1">
    <citation type="submission" date="2025-08" db="UniProtKB">
        <authorList>
            <consortium name="Ensembl"/>
        </authorList>
    </citation>
    <scope>IDENTIFICATION</scope>
</reference>
<evidence type="ECO:0000256" key="5">
    <source>
        <dbReference type="ARBA" id="ARBA00022692"/>
    </source>
</evidence>